<comment type="catalytic activity">
    <reaction evidence="10">
        <text>di-trans,octa-cis-undecaprenyl diphospho-N-acetyl-alpha-D-muramoyl-L-alanyl-D-glutamyl-meso-2,6-diaminopimeloyl-D-alanyl-D-alanine + UDP-N-acetyl-alpha-D-glucosamine = di-trans,octa-cis-undecaprenyl diphospho-[N-acetyl-alpha-D-glucosaminyl-(1-&gt;4)]-N-acetyl-alpha-D-muramoyl-L-alanyl-D-glutamyl-meso-2,6-diaminopimeloyl-D-alanyl-D-alanine + UDP + H(+)</text>
        <dbReference type="Rhea" id="RHEA:31227"/>
        <dbReference type="ChEBI" id="CHEBI:15378"/>
        <dbReference type="ChEBI" id="CHEBI:57705"/>
        <dbReference type="ChEBI" id="CHEBI:58223"/>
        <dbReference type="ChEBI" id="CHEBI:61387"/>
        <dbReference type="ChEBI" id="CHEBI:61388"/>
        <dbReference type="EC" id="2.4.1.227"/>
    </reaction>
</comment>
<comment type="function">
    <text evidence="10">Cell wall formation. Catalyzes the transfer of a GlcNAc subunit on undecaprenyl-pyrophosphoryl-MurNAc-pentapeptide (lipid intermediate I) to form undecaprenyl-pyrophosphoryl-MurNAc-(pentapeptide)GlcNAc (lipid intermediate II).</text>
</comment>
<dbReference type="GO" id="GO:0050511">
    <property type="term" value="F:undecaprenyldiphospho-muramoylpentapeptide beta-N-acetylglucosaminyltransferase activity"/>
    <property type="evidence" value="ECO:0007669"/>
    <property type="project" value="UniProtKB-UniRule"/>
</dbReference>
<dbReference type="GO" id="GO:0071555">
    <property type="term" value="P:cell wall organization"/>
    <property type="evidence" value="ECO:0007669"/>
    <property type="project" value="UniProtKB-KW"/>
</dbReference>
<keyword evidence="7 10" id="KW-0472">Membrane</keyword>
<keyword evidence="1 10" id="KW-1003">Cell membrane</keyword>
<evidence type="ECO:0000256" key="8">
    <source>
        <dbReference type="ARBA" id="ARBA00023306"/>
    </source>
</evidence>
<gene>
    <name evidence="10" type="primary">murG</name>
    <name evidence="13" type="ORF">A2930_00850</name>
</gene>
<dbReference type="GO" id="GO:0009252">
    <property type="term" value="P:peptidoglycan biosynthetic process"/>
    <property type="evidence" value="ECO:0007669"/>
    <property type="project" value="UniProtKB-UniRule"/>
</dbReference>
<proteinExistence type="inferred from homology"/>
<dbReference type="GO" id="GO:0008360">
    <property type="term" value="P:regulation of cell shape"/>
    <property type="evidence" value="ECO:0007669"/>
    <property type="project" value="UniProtKB-KW"/>
</dbReference>
<name>A0A1F5WZP0_9BACT</name>
<dbReference type="Pfam" id="PF03033">
    <property type="entry name" value="Glyco_transf_28"/>
    <property type="match status" value="1"/>
</dbReference>
<dbReference type="InterPro" id="IPR007235">
    <property type="entry name" value="Glyco_trans_28_C"/>
</dbReference>
<keyword evidence="9 10" id="KW-0961">Cell wall biogenesis/degradation</keyword>
<dbReference type="GO" id="GO:0051991">
    <property type="term" value="F:UDP-N-acetyl-D-glucosamine:N-acetylmuramoyl-L-alanyl-D-glutamyl-meso-2,6-diaminopimelyl-D-alanyl-D-alanine-diphosphoundecaprenol 4-beta-N-acetylglucosaminlytransferase activity"/>
    <property type="evidence" value="ECO:0007669"/>
    <property type="project" value="RHEA"/>
</dbReference>
<comment type="subcellular location">
    <subcellularLocation>
        <location evidence="10">Cell membrane</location>
        <topology evidence="10">Peripheral membrane protein</topology>
        <orientation evidence="10">Cytoplasmic side</orientation>
    </subcellularLocation>
</comment>
<dbReference type="Proteomes" id="UP000178114">
    <property type="component" value="Unassembled WGS sequence"/>
</dbReference>
<dbReference type="EC" id="2.4.1.227" evidence="10"/>
<comment type="caution">
    <text evidence="10">Lacks conserved residue(s) required for the propagation of feature annotation.</text>
</comment>
<reference evidence="13 14" key="1">
    <citation type="journal article" date="2016" name="Nat. Commun.">
        <title>Thousands of microbial genomes shed light on interconnected biogeochemical processes in an aquifer system.</title>
        <authorList>
            <person name="Anantharaman K."/>
            <person name="Brown C.T."/>
            <person name="Hug L.A."/>
            <person name="Sharon I."/>
            <person name="Castelle C.J."/>
            <person name="Probst A.J."/>
            <person name="Thomas B.C."/>
            <person name="Singh A."/>
            <person name="Wilkins M.J."/>
            <person name="Karaoz U."/>
            <person name="Brodie E.L."/>
            <person name="Williams K.H."/>
            <person name="Hubbard S.S."/>
            <person name="Banfield J.F."/>
        </authorList>
    </citation>
    <scope>NUCLEOTIDE SEQUENCE [LARGE SCALE GENOMIC DNA]</scope>
</reference>
<keyword evidence="3 10" id="KW-0328">Glycosyltransferase</keyword>
<keyword evidence="4 10" id="KW-0808">Transferase</keyword>
<dbReference type="Gene3D" id="3.40.50.2000">
    <property type="entry name" value="Glycogen Phosphorylase B"/>
    <property type="match status" value="2"/>
</dbReference>
<keyword evidence="6 10" id="KW-0573">Peptidoglycan synthesis</keyword>
<dbReference type="PANTHER" id="PTHR21015:SF27">
    <property type="entry name" value="UDP-N-ACETYLGLUCOSAMINE--N-ACETYLMURAMYL-(PENTAPEPTIDE) PYROPHOSPHORYL-UNDECAPRENOL N-ACETYLGLUCOSAMINE TRANSFERASE"/>
    <property type="match status" value="1"/>
</dbReference>
<feature type="binding site" evidence="10">
    <location>
        <position position="202"/>
    </location>
    <ligand>
        <name>UDP-N-acetyl-alpha-D-glucosamine</name>
        <dbReference type="ChEBI" id="CHEBI:57705"/>
    </ligand>
</feature>
<dbReference type="AlphaFoldDB" id="A0A1F5WZP0"/>
<dbReference type="GO" id="GO:0005886">
    <property type="term" value="C:plasma membrane"/>
    <property type="evidence" value="ECO:0007669"/>
    <property type="project" value="UniProtKB-SubCell"/>
</dbReference>
<keyword evidence="8 10" id="KW-0131">Cell cycle</keyword>
<dbReference type="UniPathway" id="UPA00219"/>
<evidence type="ECO:0000256" key="5">
    <source>
        <dbReference type="ARBA" id="ARBA00022960"/>
    </source>
</evidence>
<feature type="binding site" evidence="10">
    <location>
        <position position="307"/>
    </location>
    <ligand>
        <name>UDP-N-acetyl-alpha-D-glucosamine</name>
        <dbReference type="ChEBI" id="CHEBI:57705"/>
    </ligand>
</feature>
<protein>
    <recommendedName>
        <fullName evidence="10">UDP-N-acetylglucosamine--N-acetylmuramyl-(pentapeptide) pyrophosphoryl-undecaprenol N-acetylglucosamine transferase</fullName>
        <ecNumber evidence="10">2.4.1.227</ecNumber>
    </recommendedName>
    <alternativeName>
        <fullName evidence="10">Undecaprenyl-PP-MurNAc-pentapeptide-UDPGlcNAc GlcNAc transferase</fullName>
    </alternativeName>
</protein>
<evidence type="ECO:0000256" key="2">
    <source>
        <dbReference type="ARBA" id="ARBA00022618"/>
    </source>
</evidence>
<evidence type="ECO:0000313" key="13">
    <source>
        <dbReference type="EMBL" id="OGF81104.1"/>
    </source>
</evidence>
<comment type="pathway">
    <text evidence="10">Cell wall biogenesis; peptidoglycan biosynthesis.</text>
</comment>
<sequence>MKILFAGGGSGGHFYPLIAVARAVRKMAEEENIARVDLYLMSDDQIDPDILMEERIKFILIPAGKMRRYFSLKYFGDSVKTLTGLVMAFWRMYFLVPDVVFSKGGYASFPVLAAARILNIPVMIHESDTVPGLVNQWAGKWAARIGVSFEESLKYFEGKNAALVGNPMRPQIIGGNVLEATDYFKLEEGEHAPPVLLVLGGSQGALRINEAVLTMLPEALPKYQIIHQTGKAHFTDISGSAGVTLEKNPFQQRYHPYAFFEEGEMRNASKAASLIISRAGAGSIFEISAWGLPSILIPLPSSAQDHQRENAYAYARFGACEIIEETNLTPHLLLAQIDKILADKGRVAKMQRAAQAFSRLDAAEKIAGELIKMGLHENAG</sequence>
<feature type="binding site" evidence="10">
    <location>
        <position position="169"/>
    </location>
    <ligand>
        <name>UDP-N-acetyl-alpha-D-glucosamine</name>
        <dbReference type="ChEBI" id="CHEBI:57705"/>
    </ligand>
</feature>
<dbReference type="CDD" id="cd03785">
    <property type="entry name" value="GT28_MurG"/>
    <property type="match status" value="1"/>
</dbReference>
<evidence type="ECO:0000256" key="6">
    <source>
        <dbReference type="ARBA" id="ARBA00022984"/>
    </source>
</evidence>
<dbReference type="SUPFAM" id="SSF53756">
    <property type="entry name" value="UDP-Glycosyltransferase/glycogen phosphorylase"/>
    <property type="match status" value="1"/>
</dbReference>
<evidence type="ECO:0000256" key="10">
    <source>
        <dbReference type="HAMAP-Rule" id="MF_00033"/>
    </source>
</evidence>
<dbReference type="GO" id="GO:0051301">
    <property type="term" value="P:cell division"/>
    <property type="evidence" value="ECO:0007669"/>
    <property type="project" value="UniProtKB-KW"/>
</dbReference>
<keyword evidence="2 10" id="KW-0132">Cell division</keyword>
<dbReference type="InterPro" id="IPR004276">
    <property type="entry name" value="GlycoTrans_28_N"/>
</dbReference>
<evidence type="ECO:0000256" key="9">
    <source>
        <dbReference type="ARBA" id="ARBA00023316"/>
    </source>
</evidence>
<keyword evidence="5 10" id="KW-0133">Cell shape</keyword>
<evidence type="ECO:0000256" key="3">
    <source>
        <dbReference type="ARBA" id="ARBA00022676"/>
    </source>
</evidence>
<organism evidence="13 14">
    <name type="scientific">Candidatus Giovannonibacteria bacterium RIFCSPLOWO2_01_FULL_45_34</name>
    <dbReference type="NCBI Taxonomy" id="1798351"/>
    <lineage>
        <taxon>Bacteria</taxon>
        <taxon>Candidatus Giovannoniibacteriota</taxon>
    </lineage>
</organism>
<dbReference type="PANTHER" id="PTHR21015">
    <property type="entry name" value="UDP-N-ACETYLGLUCOSAMINE--N-ACETYLMURAMYL-(PENTAPEPTIDE) PYROPHOSPHORYL-UNDECAPRENOL N-ACETYLGLUCOSAMINE TRANSFERASE 1"/>
    <property type="match status" value="1"/>
</dbReference>
<evidence type="ECO:0000259" key="11">
    <source>
        <dbReference type="Pfam" id="PF03033"/>
    </source>
</evidence>
<dbReference type="NCBIfam" id="TIGR01133">
    <property type="entry name" value="murG"/>
    <property type="match status" value="1"/>
</dbReference>
<comment type="similarity">
    <text evidence="10">Belongs to the glycosyltransferase 28 family. MurG subfamily.</text>
</comment>
<evidence type="ECO:0000259" key="12">
    <source>
        <dbReference type="Pfam" id="PF04101"/>
    </source>
</evidence>
<dbReference type="STRING" id="1798351.A2930_00850"/>
<feature type="domain" description="Glycosyltransferase family 28 N-terminal" evidence="11">
    <location>
        <begin position="3"/>
        <end position="146"/>
    </location>
</feature>
<comment type="caution">
    <text evidence="13">The sequence shown here is derived from an EMBL/GenBank/DDBJ whole genome shotgun (WGS) entry which is preliminary data.</text>
</comment>
<feature type="binding site" evidence="10">
    <location>
        <begin position="10"/>
        <end position="12"/>
    </location>
    <ligand>
        <name>UDP-N-acetyl-alpha-D-glucosamine</name>
        <dbReference type="ChEBI" id="CHEBI:57705"/>
    </ligand>
</feature>
<feature type="domain" description="Glycosyl transferase family 28 C-terminal" evidence="12">
    <location>
        <begin position="195"/>
        <end position="365"/>
    </location>
</feature>
<evidence type="ECO:0000256" key="7">
    <source>
        <dbReference type="ARBA" id="ARBA00023136"/>
    </source>
</evidence>
<dbReference type="GO" id="GO:0005975">
    <property type="term" value="P:carbohydrate metabolic process"/>
    <property type="evidence" value="ECO:0007669"/>
    <property type="project" value="InterPro"/>
</dbReference>
<evidence type="ECO:0000313" key="14">
    <source>
        <dbReference type="Proteomes" id="UP000178114"/>
    </source>
</evidence>
<evidence type="ECO:0000256" key="1">
    <source>
        <dbReference type="ARBA" id="ARBA00022475"/>
    </source>
</evidence>
<evidence type="ECO:0000256" key="4">
    <source>
        <dbReference type="ARBA" id="ARBA00022679"/>
    </source>
</evidence>
<dbReference type="EMBL" id="MFID01000018">
    <property type="protein sequence ID" value="OGF81104.1"/>
    <property type="molecule type" value="Genomic_DNA"/>
</dbReference>
<dbReference type="HAMAP" id="MF_00033">
    <property type="entry name" value="MurG"/>
    <property type="match status" value="1"/>
</dbReference>
<dbReference type="Pfam" id="PF04101">
    <property type="entry name" value="Glyco_tran_28_C"/>
    <property type="match status" value="1"/>
</dbReference>
<dbReference type="InterPro" id="IPR006009">
    <property type="entry name" value="GlcNAc_MurG"/>
</dbReference>
<accession>A0A1F5WZP0</accession>